<dbReference type="Gene3D" id="3.10.430.100">
    <property type="entry name" value="Ribosomal protein L9, C-terminal domain"/>
    <property type="match status" value="1"/>
</dbReference>
<dbReference type="RefSeq" id="WP_002647594.1">
    <property type="nucleotide sequence ID" value="NZ_CAXAST010000003.1"/>
</dbReference>
<organism evidence="9 11">
    <name type="scientific">Gimesia maris</name>
    <dbReference type="NCBI Taxonomy" id="122"/>
    <lineage>
        <taxon>Bacteria</taxon>
        <taxon>Pseudomonadati</taxon>
        <taxon>Planctomycetota</taxon>
        <taxon>Planctomycetia</taxon>
        <taxon>Planctomycetales</taxon>
        <taxon>Planctomycetaceae</taxon>
        <taxon>Gimesia</taxon>
    </lineage>
</organism>
<accession>A0A517X7R0</accession>
<sequence>MVRKQRNAAVVGSTKSSIEVLLAEKVDSLGEQGDIVRVKPGYARNFLLPYGLATIATDHNKWMVVQHQKRMAELEKDRLKSLKNLADKLSKHSVTMEANANEDGHLYGSIVAVDISKSLKEGGFDIDAESIRLEGPLKELGMYTVKMQLHEKVKTEVKVWVVPTAEKS</sequence>
<dbReference type="InterPro" id="IPR020594">
    <property type="entry name" value="Ribosomal_bL9_bac/chp"/>
</dbReference>
<dbReference type="Pfam" id="PF01281">
    <property type="entry name" value="Ribosomal_L9_N"/>
    <property type="match status" value="1"/>
</dbReference>
<comment type="similarity">
    <text evidence="1 7">Belongs to the bacterial ribosomal protein bL9 family.</text>
</comment>
<evidence type="ECO:0000313" key="12">
    <source>
        <dbReference type="Proteomes" id="UP000322887"/>
    </source>
</evidence>
<evidence type="ECO:0000313" key="10">
    <source>
        <dbReference type="EMBL" id="QEG15473.1"/>
    </source>
</evidence>
<dbReference type="GO" id="GO:0005840">
    <property type="term" value="C:ribosome"/>
    <property type="evidence" value="ECO:0007669"/>
    <property type="project" value="UniProtKB-KW"/>
</dbReference>
<proteinExistence type="inferred from homology"/>
<dbReference type="InterPro" id="IPR020070">
    <property type="entry name" value="Ribosomal_bL9_N"/>
</dbReference>
<evidence type="ECO:0000256" key="5">
    <source>
        <dbReference type="ARBA" id="ARBA00023274"/>
    </source>
</evidence>
<dbReference type="Proteomes" id="UP000322887">
    <property type="component" value="Chromosome"/>
</dbReference>
<gene>
    <name evidence="7 9" type="primary">rplI</name>
    <name evidence="9" type="ORF">DIT97_01420</name>
    <name evidence="10" type="ORF">GmarT_13130</name>
</gene>
<dbReference type="GO" id="GO:0019843">
    <property type="term" value="F:rRNA binding"/>
    <property type="evidence" value="ECO:0007669"/>
    <property type="project" value="UniProtKB-UniRule"/>
</dbReference>
<dbReference type="HAMAP" id="MF_00503">
    <property type="entry name" value="Ribosomal_bL9"/>
    <property type="match status" value="1"/>
</dbReference>
<dbReference type="Gene3D" id="3.40.5.10">
    <property type="entry name" value="Ribosomal protein L9, N-terminal domain"/>
    <property type="match status" value="1"/>
</dbReference>
<dbReference type="Pfam" id="PF03948">
    <property type="entry name" value="Ribosomal_L9_C"/>
    <property type="match status" value="1"/>
</dbReference>
<dbReference type="GeneID" id="98645955"/>
<dbReference type="GO" id="GO:1990904">
    <property type="term" value="C:ribonucleoprotein complex"/>
    <property type="evidence" value="ECO:0007669"/>
    <property type="project" value="UniProtKB-KW"/>
</dbReference>
<dbReference type="Proteomes" id="UP000263642">
    <property type="component" value="Unassembled WGS sequence"/>
</dbReference>
<feature type="domain" description="Ribosomal protein L9" evidence="8">
    <location>
        <begin position="30"/>
        <end position="57"/>
    </location>
</feature>
<comment type="function">
    <text evidence="7">Binds to the 23S rRNA.</text>
</comment>
<dbReference type="NCBIfam" id="TIGR00158">
    <property type="entry name" value="L9"/>
    <property type="match status" value="1"/>
</dbReference>
<keyword evidence="2 7" id="KW-0699">rRNA-binding</keyword>
<evidence type="ECO:0000256" key="6">
    <source>
        <dbReference type="ARBA" id="ARBA00035292"/>
    </source>
</evidence>
<reference evidence="9 11" key="1">
    <citation type="journal article" date="2018" name="Nat. Biotechnol.">
        <title>A standardized bacterial taxonomy based on genome phylogeny substantially revises the tree of life.</title>
        <authorList>
            <person name="Parks D.H."/>
            <person name="Chuvochina M."/>
            <person name="Waite D.W."/>
            <person name="Rinke C."/>
            <person name="Skarshewski A."/>
            <person name="Chaumeil P.A."/>
            <person name="Hugenholtz P."/>
        </authorList>
    </citation>
    <scope>NUCLEOTIDE SEQUENCE [LARGE SCALE GENOMIC DNA]</scope>
    <source>
        <strain evidence="9">UBA9375</strain>
    </source>
</reference>
<dbReference type="InterPro" id="IPR036791">
    <property type="entry name" value="Ribosomal_bL9_C_sf"/>
</dbReference>
<evidence type="ECO:0000256" key="3">
    <source>
        <dbReference type="ARBA" id="ARBA00022884"/>
    </source>
</evidence>
<dbReference type="InterPro" id="IPR000244">
    <property type="entry name" value="Ribosomal_bL9"/>
</dbReference>
<evidence type="ECO:0000256" key="2">
    <source>
        <dbReference type="ARBA" id="ARBA00022730"/>
    </source>
</evidence>
<name>A0A3D3R1E3_9PLAN</name>
<keyword evidence="4 7" id="KW-0689">Ribosomal protein</keyword>
<dbReference type="EMBL" id="CP042910">
    <property type="protein sequence ID" value="QEG15473.1"/>
    <property type="molecule type" value="Genomic_DNA"/>
</dbReference>
<reference evidence="10 12" key="2">
    <citation type="submission" date="2019-08" db="EMBL/GenBank/DDBJ databases">
        <title>Deep-cultivation of Planctomycetes and their phenomic and genomic characterization uncovers novel biology.</title>
        <authorList>
            <person name="Wiegand S."/>
            <person name="Jogler M."/>
            <person name="Boedeker C."/>
            <person name="Pinto D."/>
            <person name="Vollmers J."/>
            <person name="Rivas-Marin E."/>
            <person name="Kohn T."/>
            <person name="Peeters S.H."/>
            <person name="Heuer A."/>
            <person name="Rast P."/>
            <person name="Oberbeckmann S."/>
            <person name="Bunk B."/>
            <person name="Jeske O."/>
            <person name="Meyerdierks A."/>
            <person name="Storesund J.E."/>
            <person name="Kallscheuer N."/>
            <person name="Luecker S."/>
            <person name="Lage O.M."/>
            <person name="Pohl T."/>
            <person name="Merkel B.J."/>
            <person name="Hornburger P."/>
            <person name="Mueller R.-W."/>
            <person name="Bruemmer F."/>
            <person name="Labrenz M."/>
            <person name="Spormann A.M."/>
            <person name="Op den Camp H."/>
            <person name="Overmann J."/>
            <person name="Amann R."/>
            <person name="Jetten M.S.M."/>
            <person name="Mascher T."/>
            <person name="Medema M.H."/>
            <person name="Devos D.P."/>
            <person name="Kaster A.-K."/>
            <person name="Ovreas L."/>
            <person name="Rohde M."/>
            <person name="Galperin M.Y."/>
            <person name="Jogler C."/>
        </authorList>
    </citation>
    <scope>NUCLEOTIDE SEQUENCE [LARGE SCALE GENOMIC DNA]</scope>
    <source>
        <strain evidence="10 12">DSM 8797</strain>
    </source>
</reference>
<dbReference type="SUPFAM" id="SSF55658">
    <property type="entry name" value="L9 N-domain-like"/>
    <property type="match status" value="1"/>
</dbReference>
<dbReference type="GO" id="GO:0003735">
    <property type="term" value="F:structural constituent of ribosome"/>
    <property type="evidence" value="ECO:0007669"/>
    <property type="project" value="InterPro"/>
</dbReference>
<evidence type="ECO:0000313" key="9">
    <source>
        <dbReference type="EMBL" id="HCO21777.1"/>
    </source>
</evidence>
<keyword evidence="12" id="KW-1185">Reference proteome</keyword>
<evidence type="ECO:0000256" key="4">
    <source>
        <dbReference type="ARBA" id="ARBA00022980"/>
    </source>
</evidence>
<keyword evidence="5 7" id="KW-0687">Ribonucleoprotein</keyword>
<dbReference type="SUPFAM" id="SSF55653">
    <property type="entry name" value="Ribosomal protein L9 C-domain"/>
    <property type="match status" value="1"/>
</dbReference>
<dbReference type="InterPro" id="IPR036935">
    <property type="entry name" value="Ribosomal_bL9_N_sf"/>
</dbReference>
<dbReference type="AlphaFoldDB" id="A0A3D3R1E3"/>
<evidence type="ECO:0000256" key="1">
    <source>
        <dbReference type="ARBA" id="ARBA00010605"/>
    </source>
</evidence>
<dbReference type="PANTHER" id="PTHR21368">
    <property type="entry name" value="50S RIBOSOMAL PROTEIN L9"/>
    <property type="match status" value="1"/>
</dbReference>
<evidence type="ECO:0000259" key="8">
    <source>
        <dbReference type="PROSITE" id="PS00651"/>
    </source>
</evidence>
<dbReference type="InterPro" id="IPR020069">
    <property type="entry name" value="Ribosomal_bL9_C"/>
</dbReference>
<dbReference type="InterPro" id="IPR009027">
    <property type="entry name" value="Ribosomal_bL9/RNase_H1_N"/>
</dbReference>
<dbReference type="PROSITE" id="PS00651">
    <property type="entry name" value="RIBOSOMAL_L9"/>
    <property type="match status" value="1"/>
</dbReference>
<evidence type="ECO:0000256" key="7">
    <source>
        <dbReference type="HAMAP-Rule" id="MF_00503"/>
    </source>
</evidence>
<evidence type="ECO:0000313" key="11">
    <source>
        <dbReference type="Proteomes" id="UP000263642"/>
    </source>
</evidence>
<dbReference type="EMBL" id="DQAY01000011">
    <property type="protein sequence ID" value="HCO21777.1"/>
    <property type="molecule type" value="Genomic_DNA"/>
</dbReference>
<dbReference type="GO" id="GO:0006412">
    <property type="term" value="P:translation"/>
    <property type="evidence" value="ECO:0007669"/>
    <property type="project" value="UniProtKB-UniRule"/>
</dbReference>
<keyword evidence="3 7" id="KW-0694">RNA-binding</keyword>
<protein>
    <recommendedName>
        <fullName evidence="6 7">Large ribosomal subunit protein bL9</fullName>
    </recommendedName>
</protein>
<accession>A0A3D3R1E3</accession>